<gene>
    <name evidence="4" type="ORF">ABIV_2657</name>
    <name evidence="5" type="ORF">CRV05_08565</name>
</gene>
<dbReference type="Gene3D" id="3.30.450.20">
    <property type="entry name" value="PAS domain"/>
    <property type="match status" value="1"/>
</dbReference>
<dbReference type="SMART" id="SM00267">
    <property type="entry name" value="GGDEF"/>
    <property type="match status" value="1"/>
</dbReference>
<dbReference type="RefSeq" id="WP_114840401.1">
    <property type="nucleotide sequence ID" value="NZ_CP031217.1"/>
</dbReference>
<dbReference type="Proteomes" id="UP000289193">
    <property type="component" value="Unassembled WGS sequence"/>
</dbReference>
<dbReference type="InterPro" id="IPR029787">
    <property type="entry name" value="Nucleotide_cyclase"/>
</dbReference>
<dbReference type="EMBL" id="CP031217">
    <property type="protein sequence ID" value="AXH13623.1"/>
    <property type="molecule type" value="Genomic_DNA"/>
</dbReference>
<dbReference type="SUPFAM" id="SSF55073">
    <property type="entry name" value="Nucleotide cyclase"/>
    <property type="match status" value="1"/>
</dbReference>
<dbReference type="InterPro" id="IPR050469">
    <property type="entry name" value="Diguanylate_Cyclase"/>
</dbReference>
<dbReference type="AlphaFoldDB" id="A0AAX2A828"/>
<reference evidence="4 6" key="2">
    <citation type="submission" date="2018-07" db="EMBL/GenBank/DDBJ databases">
        <title>Complete genome of the Arcobacter bivalviorum type strain LMG 26154.</title>
        <authorList>
            <person name="Miller W.G."/>
            <person name="Yee E."/>
            <person name="Bono J.L."/>
        </authorList>
    </citation>
    <scope>NUCLEOTIDE SEQUENCE [LARGE SCALE GENOMIC DNA]</scope>
    <source>
        <strain evidence="4 6">LMG 26154</strain>
    </source>
</reference>
<reference evidence="5 7" key="1">
    <citation type="submission" date="2017-10" db="EMBL/GenBank/DDBJ databases">
        <title>Genomics of the genus Arcobacter.</title>
        <authorList>
            <person name="Perez-Cataluna A."/>
            <person name="Figueras M.J."/>
        </authorList>
    </citation>
    <scope>NUCLEOTIDE SEQUENCE [LARGE SCALE GENOMIC DNA]</scope>
    <source>
        <strain evidence="5 7">CECT 7835</strain>
    </source>
</reference>
<protein>
    <recommendedName>
        <fullName evidence="1">diguanylate cyclase</fullName>
        <ecNumber evidence="1">2.7.7.65</ecNumber>
    </recommendedName>
</protein>
<dbReference type="Pfam" id="PF00989">
    <property type="entry name" value="PAS"/>
    <property type="match status" value="1"/>
</dbReference>
<dbReference type="FunFam" id="3.30.70.270:FF:000001">
    <property type="entry name" value="Diguanylate cyclase domain protein"/>
    <property type="match status" value="1"/>
</dbReference>
<evidence type="ECO:0000313" key="4">
    <source>
        <dbReference type="EMBL" id="AXH13623.1"/>
    </source>
</evidence>
<evidence type="ECO:0000313" key="6">
    <source>
        <dbReference type="Proteomes" id="UP000253850"/>
    </source>
</evidence>
<dbReference type="CDD" id="cd00130">
    <property type="entry name" value="PAS"/>
    <property type="match status" value="1"/>
</dbReference>
<comment type="catalytic activity">
    <reaction evidence="2">
        <text>2 GTP = 3',3'-c-di-GMP + 2 diphosphate</text>
        <dbReference type="Rhea" id="RHEA:24898"/>
        <dbReference type="ChEBI" id="CHEBI:33019"/>
        <dbReference type="ChEBI" id="CHEBI:37565"/>
        <dbReference type="ChEBI" id="CHEBI:58805"/>
        <dbReference type="EC" id="2.7.7.65"/>
    </reaction>
</comment>
<dbReference type="NCBIfam" id="TIGR00254">
    <property type="entry name" value="GGDEF"/>
    <property type="match status" value="1"/>
</dbReference>
<dbReference type="InterPro" id="IPR000014">
    <property type="entry name" value="PAS"/>
</dbReference>
<dbReference type="GO" id="GO:0006355">
    <property type="term" value="P:regulation of DNA-templated transcription"/>
    <property type="evidence" value="ECO:0007669"/>
    <property type="project" value="InterPro"/>
</dbReference>
<dbReference type="Proteomes" id="UP000253850">
    <property type="component" value="Chromosome"/>
</dbReference>
<sequence length="305" mass="35077">MRSNDTIFNTIDNGIIILDENLNILAWNRWLEIRTNILKEEVIDKGICQKFSYIDEKRLKRKVKAALVTKSPSYYNVDPHKYLIKIKINSINSNYDLMQQDVTIVPYDIENKIVCLYIYDKTALCEINSKLERANTELVDLTNKDYLTKVYNRRYFNDYSKKAIELAKRNNQDISVVAIDIDRFKKINDTFGHTVGDEALITVANILRSNIRKSDIVSRFGGEEFVMLLNNASLTEATVIAEKIRVIIEDTIIKVGDKEIDITASFGVATLNKENDENISITLQRADDLLYLAKKHGRNEVVNSL</sequence>
<evidence type="ECO:0000259" key="3">
    <source>
        <dbReference type="PROSITE" id="PS50887"/>
    </source>
</evidence>
<dbReference type="KEGG" id="hbv:ABIV_2657"/>
<dbReference type="InterPro" id="IPR000160">
    <property type="entry name" value="GGDEF_dom"/>
</dbReference>
<dbReference type="InterPro" id="IPR035965">
    <property type="entry name" value="PAS-like_dom_sf"/>
</dbReference>
<proteinExistence type="predicted"/>
<name>A0AAX2A828_9BACT</name>
<dbReference type="Gene3D" id="3.30.70.270">
    <property type="match status" value="1"/>
</dbReference>
<dbReference type="PROSITE" id="PS50887">
    <property type="entry name" value="GGDEF"/>
    <property type="match status" value="1"/>
</dbReference>
<evidence type="ECO:0000313" key="5">
    <source>
        <dbReference type="EMBL" id="RXK09772.1"/>
    </source>
</evidence>
<dbReference type="PANTHER" id="PTHR45138:SF9">
    <property type="entry name" value="DIGUANYLATE CYCLASE DGCM-RELATED"/>
    <property type="match status" value="1"/>
</dbReference>
<organism evidence="5 7">
    <name type="scientific">Halarcobacter bivalviorum</name>
    <dbReference type="NCBI Taxonomy" id="663364"/>
    <lineage>
        <taxon>Bacteria</taxon>
        <taxon>Pseudomonadati</taxon>
        <taxon>Campylobacterota</taxon>
        <taxon>Epsilonproteobacteria</taxon>
        <taxon>Campylobacterales</taxon>
        <taxon>Arcobacteraceae</taxon>
        <taxon>Halarcobacter</taxon>
    </lineage>
</organism>
<dbReference type="Pfam" id="PF00990">
    <property type="entry name" value="GGDEF"/>
    <property type="match status" value="1"/>
</dbReference>
<dbReference type="PANTHER" id="PTHR45138">
    <property type="entry name" value="REGULATORY COMPONENTS OF SENSORY TRANSDUCTION SYSTEM"/>
    <property type="match status" value="1"/>
</dbReference>
<keyword evidence="7" id="KW-1185">Reference proteome</keyword>
<feature type="domain" description="GGDEF" evidence="3">
    <location>
        <begin position="172"/>
        <end position="305"/>
    </location>
</feature>
<dbReference type="SUPFAM" id="SSF55785">
    <property type="entry name" value="PYP-like sensor domain (PAS domain)"/>
    <property type="match status" value="1"/>
</dbReference>
<dbReference type="CDD" id="cd01949">
    <property type="entry name" value="GGDEF"/>
    <property type="match status" value="1"/>
</dbReference>
<dbReference type="EC" id="2.7.7.65" evidence="1"/>
<dbReference type="EMBL" id="PDKM01000004">
    <property type="protein sequence ID" value="RXK09772.1"/>
    <property type="molecule type" value="Genomic_DNA"/>
</dbReference>
<dbReference type="SMART" id="SM00091">
    <property type="entry name" value="PAS"/>
    <property type="match status" value="1"/>
</dbReference>
<dbReference type="InterPro" id="IPR013767">
    <property type="entry name" value="PAS_fold"/>
</dbReference>
<evidence type="ECO:0000256" key="1">
    <source>
        <dbReference type="ARBA" id="ARBA00012528"/>
    </source>
</evidence>
<evidence type="ECO:0000313" key="7">
    <source>
        <dbReference type="Proteomes" id="UP000289193"/>
    </source>
</evidence>
<evidence type="ECO:0000256" key="2">
    <source>
        <dbReference type="ARBA" id="ARBA00034247"/>
    </source>
</evidence>
<dbReference type="InterPro" id="IPR043128">
    <property type="entry name" value="Rev_trsase/Diguanyl_cyclase"/>
</dbReference>
<dbReference type="GO" id="GO:0052621">
    <property type="term" value="F:diguanylate cyclase activity"/>
    <property type="evidence" value="ECO:0007669"/>
    <property type="project" value="UniProtKB-EC"/>
</dbReference>
<accession>A0AAX2A828</accession>